<reference evidence="2 3" key="1">
    <citation type="submission" date="2019-08" db="EMBL/GenBank/DDBJ databases">
        <title>In-depth cultivation of the pig gut microbiome towards novel bacterial diversity and tailored functional studies.</title>
        <authorList>
            <person name="Wylensek D."/>
            <person name="Hitch T.C.A."/>
            <person name="Clavel T."/>
        </authorList>
    </citation>
    <scope>NUCLEOTIDE SEQUENCE [LARGE SCALE GENOMIC DNA]</scope>
    <source>
        <strain evidence="2 3">BBE-744-WT-12</strain>
    </source>
</reference>
<keyword evidence="1" id="KW-1133">Transmembrane helix</keyword>
<gene>
    <name evidence="2" type="ORF">FYJ85_18325</name>
</gene>
<feature type="transmembrane region" description="Helical" evidence="1">
    <location>
        <begin position="75"/>
        <end position="93"/>
    </location>
</feature>
<dbReference type="EMBL" id="VUNS01000027">
    <property type="protein sequence ID" value="MST98995.1"/>
    <property type="molecule type" value="Genomic_DNA"/>
</dbReference>
<keyword evidence="1" id="KW-0472">Membrane</keyword>
<keyword evidence="1" id="KW-0812">Transmembrane</keyword>
<evidence type="ECO:0000256" key="1">
    <source>
        <dbReference type="SAM" id="Phobius"/>
    </source>
</evidence>
<evidence type="ECO:0000313" key="3">
    <source>
        <dbReference type="Proteomes" id="UP000435649"/>
    </source>
</evidence>
<dbReference type="RefSeq" id="WP_154420080.1">
    <property type="nucleotide sequence ID" value="NZ_CALXOB010000055.1"/>
</dbReference>
<keyword evidence="3" id="KW-1185">Reference proteome</keyword>
<name>A0A844G7X8_9BACT</name>
<dbReference type="AlphaFoldDB" id="A0A844G7X8"/>
<feature type="transmembrane region" description="Helical" evidence="1">
    <location>
        <begin position="7"/>
        <end position="26"/>
    </location>
</feature>
<protein>
    <submittedName>
        <fullName evidence="2">DUF2752 domain-containing protein</fullName>
    </submittedName>
</protein>
<proteinExistence type="predicted"/>
<evidence type="ECO:0000313" key="2">
    <source>
        <dbReference type="EMBL" id="MST98995.1"/>
    </source>
</evidence>
<accession>A0A844G7X8</accession>
<dbReference type="Proteomes" id="UP000435649">
    <property type="component" value="Unassembled WGS sequence"/>
</dbReference>
<sequence length="128" mass="15147">MDKRYRIFNWTVFGFVCYMAALPVFARAMRFLLPQIWRCSYLRMTGQPCPFCGTTGDLARLWHGNFDFRNPVTPLLAMFLLFELVWRSVLLLRRRLPARLMWWDLGAHILLLSLLLGAYLCVWFAARP</sequence>
<organism evidence="2 3">
    <name type="scientific">Victivallis lenta</name>
    <dbReference type="NCBI Taxonomy" id="2606640"/>
    <lineage>
        <taxon>Bacteria</taxon>
        <taxon>Pseudomonadati</taxon>
        <taxon>Lentisphaerota</taxon>
        <taxon>Lentisphaeria</taxon>
        <taxon>Victivallales</taxon>
        <taxon>Victivallaceae</taxon>
        <taxon>Victivallis</taxon>
    </lineage>
</organism>
<comment type="caution">
    <text evidence="2">The sequence shown here is derived from an EMBL/GenBank/DDBJ whole genome shotgun (WGS) entry which is preliminary data.</text>
</comment>
<feature type="transmembrane region" description="Helical" evidence="1">
    <location>
        <begin position="105"/>
        <end position="126"/>
    </location>
</feature>